<accession>A0AAF1JXK7</accession>
<feature type="signal peptide" evidence="1">
    <location>
        <begin position="1"/>
        <end position="20"/>
    </location>
</feature>
<organism evidence="2 3">
    <name type="scientific">Plastoroseomonas arctica</name>
    <dbReference type="NCBI Taxonomy" id="1509237"/>
    <lineage>
        <taxon>Bacteria</taxon>
        <taxon>Pseudomonadati</taxon>
        <taxon>Pseudomonadota</taxon>
        <taxon>Alphaproteobacteria</taxon>
        <taxon>Acetobacterales</taxon>
        <taxon>Acetobacteraceae</taxon>
        <taxon>Plastoroseomonas</taxon>
    </lineage>
</organism>
<keyword evidence="3" id="KW-1185">Reference proteome</keyword>
<gene>
    <name evidence="2" type="ORF">GXW79_12105</name>
</gene>
<dbReference type="RefSeq" id="WP_211874665.1">
    <property type="nucleotide sequence ID" value="NZ_JAAEDH010000013.1"/>
</dbReference>
<feature type="chain" id="PRO_5042190659" description="SH3b domain-containing protein" evidence="1">
    <location>
        <begin position="21"/>
        <end position="274"/>
    </location>
</feature>
<reference evidence="2" key="2">
    <citation type="journal article" date="2021" name="Syst. Appl. Microbiol.">
        <title>Roseomonas hellenica sp. nov., isolated from roots of wild-growing Alkanna tinctoria.</title>
        <authorList>
            <person name="Rat A."/>
            <person name="Naranjo H.D."/>
            <person name="Lebbe L."/>
            <person name="Cnockaert M."/>
            <person name="Krigas N."/>
            <person name="Grigoriadou K."/>
            <person name="Maloupa E."/>
            <person name="Willems A."/>
        </authorList>
    </citation>
    <scope>NUCLEOTIDE SEQUENCE</scope>
    <source>
        <strain evidence="2">LMG 28251</strain>
    </source>
</reference>
<evidence type="ECO:0000313" key="2">
    <source>
        <dbReference type="EMBL" id="MBR0655817.1"/>
    </source>
</evidence>
<evidence type="ECO:0000256" key="1">
    <source>
        <dbReference type="SAM" id="SignalP"/>
    </source>
</evidence>
<dbReference type="EMBL" id="JAAEDH010000013">
    <property type="protein sequence ID" value="MBR0655817.1"/>
    <property type="molecule type" value="Genomic_DNA"/>
</dbReference>
<protein>
    <recommendedName>
        <fullName evidence="4">SH3b domain-containing protein</fullName>
    </recommendedName>
</protein>
<dbReference type="PROSITE" id="PS51257">
    <property type="entry name" value="PROKAR_LIPOPROTEIN"/>
    <property type="match status" value="1"/>
</dbReference>
<comment type="caution">
    <text evidence="2">The sequence shown here is derived from an EMBL/GenBank/DDBJ whole genome shotgun (WGS) entry which is preliminary data.</text>
</comment>
<keyword evidence="1" id="KW-0732">Signal</keyword>
<evidence type="ECO:0000313" key="3">
    <source>
        <dbReference type="Proteomes" id="UP001196068"/>
    </source>
</evidence>
<dbReference type="Proteomes" id="UP001196068">
    <property type="component" value="Unassembled WGS sequence"/>
</dbReference>
<dbReference type="AlphaFoldDB" id="A0AAF1JXK7"/>
<proteinExistence type="predicted"/>
<name>A0AAF1JXK7_9PROT</name>
<evidence type="ECO:0008006" key="4">
    <source>
        <dbReference type="Google" id="ProtNLM"/>
    </source>
</evidence>
<reference evidence="2" key="1">
    <citation type="submission" date="2020-01" db="EMBL/GenBank/DDBJ databases">
        <authorList>
            <person name="Rat A."/>
        </authorList>
    </citation>
    <scope>NUCLEOTIDE SEQUENCE</scope>
    <source>
        <strain evidence="2">LMG 28251</strain>
    </source>
</reference>
<sequence>MIRPLLAASAILLLAGCARPGGLADTREGCAAQASSFIGAGDSFVRPTQGRADLSRQRGGDTNLQATLARENSDLDSLQIAFDSLLYCRWIEARTVRADLTAGRVPRAESEARMAALRARLRADLARARAVLAELERQAATRVAALEQEAPGVTATAPRGRGANQPRPVVAAATVLLRLRPEGGAPEVGRVAAGESVSVRPAAGGFAAVESGGQIRGYAPAGAFQIAERTARPAERAASPIRTLAATNIARRENFAESVSLAESSAVSGFELAT</sequence>